<feature type="compositionally biased region" description="Basic residues" evidence="1">
    <location>
        <begin position="199"/>
        <end position="210"/>
    </location>
</feature>
<feature type="domain" description="Transposase-like Mu C-terminal" evidence="2">
    <location>
        <begin position="84"/>
        <end position="145"/>
    </location>
</feature>
<feature type="region of interest" description="Disordered" evidence="1">
    <location>
        <begin position="195"/>
        <end position="236"/>
    </location>
</feature>
<gene>
    <name evidence="3" type="ORF">GCM10010977_32700</name>
</gene>
<dbReference type="Proteomes" id="UP000642509">
    <property type="component" value="Unassembled WGS sequence"/>
</dbReference>
<proteinExistence type="predicted"/>
<evidence type="ECO:0000313" key="3">
    <source>
        <dbReference type="EMBL" id="GGO49853.1"/>
    </source>
</evidence>
<name>A0ABQ2MDG3_9MICC</name>
<reference evidence="4" key="1">
    <citation type="journal article" date="2019" name="Int. J. Syst. Evol. Microbiol.">
        <title>The Global Catalogue of Microorganisms (GCM) 10K type strain sequencing project: providing services to taxonomists for standard genome sequencing and annotation.</title>
        <authorList>
            <consortium name="The Broad Institute Genomics Platform"/>
            <consortium name="The Broad Institute Genome Sequencing Center for Infectious Disease"/>
            <person name="Wu L."/>
            <person name="Ma J."/>
        </authorList>
    </citation>
    <scope>NUCLEOTIDE SEQUENCE [LARGE SCALE GENOMIC DNA]</scope>
    <source>
        <strain evidence="4">CGMCC 1.7064</strain>
    </source>
</reference>
<protein>
    <recommendedName>
        <fullName evidence="2">Transposase-like Mu C-terminal domain-containing protein</fullName>
    </recommendedName>
</protein>
<keyword evidence="4" id="KW-1185">Reference proteome</keyword>
<evidence type="ECO:0000313" key="4">
    <source>
        <dbReference type="Proteomes" id="UP000642509"/>
    </source>
</evidence>
<evidence type="ECO:0000256" key="1">
    <source>
        <dbReference type="SAM" id="MobiDB-lite"/>
    </source>
</evidence>
<dbReference type="EMBL" id="BMLQ01000014">
    <property type="protein sequence ID" value="GGO49853.1"/>
    <property type="molecule type" value="Genomic_DNA"/>
</dbReference>
<evidence type="ECO:0000259" key="2">
    <source>
        <dbReference type="Pfam" id="PF09299"/>
    </source>
</evidence>
<comment type="caution">
    <text evidence="3">The sequence shown here is derived from an EMBL/GenBank/DDBJ whole genome shotgun (WGS) entry which is preliminary data.</text>
</comment>
<accession>A0ABQ2MDG3</accession>
<dbReference type="RefSeq" id="WP_229672831.1">
    <property type="nucleotide sequence ID" value="NZ_BAAAOU010000016.1"/>
</dbReference>
<dbReference type="Pfam" id="PF09299">
    <property type="entry name" value="Mu-transpos_C"/>
    <property type="match status" value="1"/>
</dbReference>
<sequence>MQQIHELPGTTFSNPVERGAYDAEKMAALTMAELERWLVLAVATYHGTVHSTLGQTPAGRWADGVAATGTPVLTANPTAFLVDFLPVFRRKLTRTGFVIDHVHYFANALKPWIARREALERFLIRRDPRDISRIWVLDPEGTAYIEVPYRTMSNPTVSVWEHRQALARLRERGATEVDEAGLFRMIEQMRTIAETAQKTTKRTRRERQRRAQAGTANTRPTPPVPELPVVPADSEAAGRSVARFGEIEQW</sequence>
<organism evidence="3 4">
    <name type="scientific">Citricoccus zhacaiensis</name>
    <dbReference type="NCBI Taxonomy" id="489142"/>
    <lineage>
        <taxon>Bacteria</taxon>
        <taxon>Bacillati</taxon>
        <taxon>Actinomycetota</taxon>
        <taxon>Actinomycetes</taxon>
        <taxon>Micrococcales</taxon>
        <taxon>Micrococcaceae</taxon>
        <taxon>Citricoccus</taxon>
    </lineage>
</organism>
<dbReference type="InterPro" id="IPR015378">
    <property type="entry name" value="Transposase-like_Mu_C"/>
</dbReference>